<name>A0ABU8LVW1_9MICO</name>
<proteinExistence type="predicted"/>
<dbReference type="PROSITE" id="PS50977">
    <property type="entry name" value="HTH_TETR_2"/>
    <property type="match status" value="1"/>
</dbReference>
<dbReference type="Gene3D" id="1.10.357.10">
    <property type="entry name" value="Tetracycline Repressor, domain 2"/>
    <property type="match status" value="1"/>
</dbReference>
<dbReference type="RefSeq" id="WP_337338822.1">
    <property type="nucleotide sequence ID" value="NZ_JBBDGL010000004.1"/>
</dbReference>
<dbReference type="PRINTS" id="PR00455">
    <property type="entry name" value="HTHTETR"/>
</dbReference>
<evidence type="ECO:0000313" key="5">
    <source>
        <dbReference type="Proteomes" id="UP001368654"/>
    </source>
</evidence>
<feature type="domain" description="HTH tetR-type" evidence="3">
    <location>
        <begin position="1"/>
        <end position="61"/>
    </location>
</feature>
<accession>A0ABU8LVW1</accession>
<feature type="DNA-binding region" description="H-T-H motif" evidence="2">
    <location>
        <begin position="24"/>
        <end position="43"/>
    </location>
</feature>
<evidence type="ECO:0000256" key="2">
    <source>
        <dbReference type="PROSITE-ProRule" id="PRU00335"/>
    </source>
</evidence>
<dbReference type="InterPro" id="IPR009057">
    <property type="entry name" value="Homeodomain-like_sf"/>
</dbReference>
<organism evidence="4 5">
    <name type="scientific">Microbacterium marmarense</name>
    <dbReference type="NCBI Taxonomy" id="3122051"/>
    <lineage>
        <taxon>Bacteria</taxon>
        <taxon>Bacillati</taxon>
        <taxon>Actinomycetota</taxon>
        <taxon>Actinomycetes</taxon>
        <taxon>Micrococcales</taxon>
        <taxon>Microbacteriaceae</taxon>
        <taxon>Microbacterium</taxon>
    </lineage>
</organism>
<dbReference type="PANTHER" id="PTHR30055:SF200">
    <property type="entry name" value="HTH-TYPE TRANSCRIPTIONAL REPRESSOR BDCR"/>
    <property type="match status" value="1"/>
</dbReference>
<dbReference type="InterPro" id="IPR050109">
    <property type="entry name" value="HTH-type_TetR-like_transc_reg"/>
</dbReference>
<gene>
    <name evidence="4" type="ORF">WDU96_12355</name>
</gene>
<evidence type="ECO:0000313" key="4">
    <source>
        <dbReference type="EMBL" id="MEJ1156392.1"/>
    </source>
</evidence>
<dbReference type="PANTHER" id="PTHR30055">
    <property type="entry name" value="HTH-TYPE TRANSCRIPTIONAL REGULATOR RUTR"/>
    <property type="match status" value="1"/>
</dbReference>
<protein>
    <submittedName>
        <fullName evidence="4">TetR/AcrR family transcriptional regulator</fullName>
    </submittedName>
</protein>
<dbReference type="Pfam" id="PF00440">
    <property type="entry name" value="TetR_N"/>
    <property type="match status" value="1"/>
</dbReference>
<dbReference type="SUPFAM" id="SSF46689">
    <property type="entry name" value="Homeodomain-like"/>
    <property type="match status" value="1"/>
</dbReference>
<keyword evidence="5" id="KW-1185">Reference proteome</keyword>
<sequence length="186" mass="20478">METKIRILRQAEHVFDEHGFAASGVDRVTDAAGVSTRTLYKHVGSKSALIEAVLSERQARFFASVNGSSLDELFDSLETWMVNEGARGCFFLRAEGENAGQISEITNAVDEYHRLLRDLIDRIVSNELHASDPMLSDQILILFEGATSAATYRGASVVRTASAAASALLQARILEMFDHSDDRKRS</sequence>
<evidence type="ECO:0000256" key="1">
    <source>
        <dbReference type="ARBA" id="ARBA00023125"/>
    </source>
</evidence>
<evidence type="ECO:0000259" key="3">
    <source>
        <dbReference type="PROSITE" id="PS50977"/>
    </source>
</evidence>
<keyword evidence="1 2" id="KW-0238">DNA-binding</keyword>
<dbReference type="Proteomes" id="UP001368654">
    <property type="component" value="Unassembled WGS sequence"/>
</dbReference>
<dbReference type="EMBL" id="JBBDGL010000004">
    <property type="protein sequence ID" value="MEJ1156392.1"/>
    <property type="molecule type" value="Genomic_DNA"/>
</dbReference>
<reference evidence="4 5" key="1">
    <citation type="submission" date="2024-02" db="EMBL/GenBank/DDBJ databases">
        <authorList>
            <person name="Saticioglu I.B."/>
        </authorList>
    </citation>
    <scope>NUCLEOTIDE SEQUENCE [LARGE SCALE GENOMIC DNA]</scope>
    <source>
        <strain evidence="4 5">Mu-86</strain>
    </source>
</reference>
<dbReference type="InterPro" id="IPR001647">
    <property type="entry name" value="HTH_TetR"/>
</dbReference>
<comment type="caution">
    <text evidence="4">The sequence shown here is derived from an EMBL/GenBank/DDBJ whole genome shotgun (WGS) entry which is preliminary data.</text>
</comment>